<feature type="region of interest" description="Disordered" evidence="1">
    <location>
        <begin position="202"/>
        <end position="226"/>
    </location>
</feature>
<comment type="caution">
    <text evidence="2">The sequence shown here is derived from an EMBL/GenBank/DDBJ whole genome shotgun (WGS) entry which is preliminary data.</text>
</comment>
<reference evidence="2" key="1">
    <citation type="submission" date="2021-03" db="EMBL/GenBank/DDBJ databases">
        <title>Draft genome sequence of rust myrtle Austropuccinia psidii MF-1, a brazilian biotype.</title>
        <authorList>
            <person name="Quecine M.C."/>
            <person name="Pachon D.M.R."/>
            <person name="Bonatelli M.L."/>
            <person name="Correr F.H."/>
            <person name="Franceschini L.M."/>
            <person name="Leite T.F."/>
            <person name="Margarido G.R.A."/>
            <person name="Almeida C.A."/>
            <person name="Ferrarezi J.A."/>
            <person name="Labate C.A."/>
        </authorList>
    </citation>
    <scope>NUCLEOTIDE SEQUENCE</scope>
    <source>
        <strain evidence="2">MF-1</strain>
    </source>
</reference>
<evidence type="ECO:0000313" key="2">
    <source>
        <dbReference type="EMBL" id="MBW0484133.1"/>
    </source>
</evidence>
<evidence type="ECO:0000256" key="1">
    <source>
        <dbReference type="SAM" id="MobiDB-lite"/>
    </source>
</evidence>
<evidence type="ECO:0000313" key="3">
    <source>
        <dbReference type="Proteomes" id="UP000765509"/>
    </source>
</evidence>
<sequence>MDTSMIFIYFRCHALYVLRRVSPSFSPLQQLTLVILSNKNTINACLFSNPSQHAAREVPSPDSLARTPLWLKMMKAFPSVNGRWDPKQGDRNASGQLAPCPQVSICPPPLQGHHPMITLLLNQSEVIIQPMKDGDGKRIFELVPIVTMSCHPWDSNAKQTPRQPTPGLSGTQWSEDLFHGKKLPSPFLILTFASSEMTLPPFVKHSQHNGPPIPGLSQSSEPHEDT</sequence>
<dbReference type="Proteomes" id="UP000765509">
    <property type="component" value="Unassembled WGS sequence"/>
</dbReference>
<gene>
    <name evidence="2" type="ORF">O181_023848</name>
</gene>
<organism evidence="2 3">
    <name type="scientific">Austropuccinia psidii MF-1</name>
    <dbReference type="NCBI Taxonomy" id="1389203"/>
    <lineage>
        <taxon>Eukaryota</taxon>
        <taxon>Fungi</taxon>
        <taxon>Dikarya</taxon>
        <taxon>Basidiomycota</taxon>
        <taxon>Pucciniomycotina</taxon>
        <taxon>Pucciniomycetes</taxon>
        <taxon>Pucciniales</taxon>
        <taxon>Sphaerophragmiaceae</taxon>
        <taxon>Austropuccinia</taxon>
    </lineage>
</organism>
<dbReference type="EMBL" id="AVOT02007541">
    <property type="protein sequence ID" value="MBW0484133.1"/>
    <property type="molecule type" value="Genomic_DNA"/>
</dbReference>
<dbReference type="AlphaFoldDB" id="A0A9Q3GXN5"/>
<proteinExistence type="predicted"/>
<name>A0A9Q3GXN5_9BASI</name>
<keyword evidence="3" id="KW-1185">Reference proteome</keyword>
<accession>A0A9Q3GXN5</accession>
<protein>
    <submittedName>
        <fullName evidence="2">Uncharacterized protein</fullName>
    </submittedName>
</protein>